<name>A0A396H2C4_MEDTR</name>
<organism evidence="1">
    <name type="scientific">Medicago truncatula</name>
    <name type="common">Barrel medic</name>
    <name type="synonym">Medicago tribuloides</name>
    <dbReference type="NCBI Taxonomy" id="3880"/>
    <lineage>
        <taxon>Eukaryota</taxon>
        <taxon>Viridiplantae</taxon>
        <taxon>Streptophyta</taxon>
        <taxon>Embryophyta</taxon>
        <taxon>Tracheophyta</taxon>
        <taxon>Spermatophyta</taxon>
        <taxon>Magnoliopsida</taxon>
        <taxon>eudicotyledons</taxon>
        <taxon>Gunneridae</taxon>
        <taxon>Pentapetalae</taxon>
        <taxon>rosids</taxon>
        <taxon>fabids</taxon>
        <taxon>Fabales</taxon>
        <taxon>Fabaceae</taxon>
        <taxon>Papilionoideae</taxon>
        <taxon>50 kb inversion clade</taxon>
        <taxon>NPAAA clade</taxon>
        <taxon>Hologalegina</taxon>
        <taxon>IRL clade</taxon>
        <taxon>Trifolieae</taxon>
        <taxon>Medicago</taxon>
    </lineage>
</organism>
<gene>
    <name evidence="1" type="ORF">MtrunA17_Chr7g0246771</name>
</gene>
<accession>A0A396H2C4</accession>
<dbReference type="Proteomes" id="UP000265566">
    <property type="component" value="Chromosome 7"/>
</dbReference>
<reference evidence="1" key="1">
    <citation type="journal article" date="2018" name="Nat. Plants">
        <title>Whole-genome landscape of Medicago truncatula symbiotic genes.</title>
        <authorList>
            <person name="Pecrix Y."/>
            <person name="Gamas P."/>
            <person name="Carrere S."/>
        </authorList>
    </citation>
    <scope>NUCLEOTIDE SEQUENCE</scope>
    <source>
        <tissue evidence="1">Leaves</tissue>
    </source>
</reference>
<evidence type="ECO:0000313" key="1">
    <source>
        <dbReference type="EMBL" id="RHN46863.1"/>
    </source>
</evidence>
<dbReference type="EMBL" id="PSQE01000007">
    <property type="protein sequence ID" value="RHN46863.1"/>
    <property type="molecule type" value="Genomic_DNA"/>
</dbReference>
<proteinExistence type="predicted"/>
<comment type="caution">
    <text evidence="1">The sequence shown here is derived from an EMBL/GenBank/DDBJ whole genome shotgun (WGS) entry which is preliminary data.</text>
</comment>
<dbReference type="AlphaFoldDB" id="A0A396H2C4"/>
<dbReference type="Gramene" id="rna41398">
    <property type="protein sequence ID" value="RHN46863.1"/>
    <property type="gene ID" value="gene41398"/>
</dbReference>
<sequence length="45" mass="5593">MLEKWKLFVCQSEYIRKQKEPMYLLRRKMRLKVVGGTETANNRYR</sequence>
<protein>
    <submittedName>
        <fullName evidence="1">Uncharacterized protein</fullName>
    </submittedName>
</protein>